<feature type="transmembrane region" description="Helical" evidence="2">
    <location>
        <begin position="7"/>
        <end position="27"/>
    </location>
</feature>
<reference evidence="3 4" key="1">
    <citation type="journal article" date="2015" name="Plant Cell">
        <title>Oil accumulation by the oleaginous diatom Fistulifera solaris as revealed by the genome and transcriptome.</title>
        <authorList>
            <person name="Tanaka T."/>
            <person name="Maeda Y."/>
            <person name="Veluchamy A."/>
            <person name="Tanaka M."/>
            <person name="Abida H."/>
            <person name="Marechal E."/>
            <person name="Bowler C."/>
            <person name="Muto M."/>
            <person name="Sunaga Y."/>
            <person name="Tanaka M."/>
            <person name="Yoshino T."/>
            <person name="Taniguchi T."/>
            <person name="Fukuda Y."/>
            <person name="Nemoto M."/>
            <person name="Matsumoto M."/>
            <person name="Wong P.S."/>
            <person name="Aburatani S."/>
            <person name="Fujibuchi W."/>
        </authorList>
    </citation>
    <scope>NUCLEOTIDE SEQUENCE [LARGE SCALE GENOMIC DNA]</scope>
    <source>
        <strain evidence="3 4">JPCC DA0580</strain>
    </source>
</reference>
<gene>
    <name evidence="3" type="ORF">FisN_22Lh069</name>
</gene>
<comment type="caution">
    <text evidence="3">The sequence shown here is derived from an EMBL/GenBank/DDBJ whole genome shotgun (WGS) entry which is preliminary data.</text>
</comment>
<evidence type="ECO:0000313" key="4">
    <source>
        <dbReference type="Proteomes" id="UP000198406"/>
    </source>
</evidence>
<keyword evidence="2" id="KW-0472">Membrane</keyword>
<evidence type="ECO:0000256" key="2">
    <source>
        <dbReference type="SAM" id="Phobius"/>
    </source>
</evidence>
<feature type="region of interest" description="Disordered" evidence="1">
    <location>
        <begin position="212"/>
        <end position="236"/>
    </location>
</feature>
<dbReference type="EMBL" id="BDSP01000041">
    <property type="protein sequence ID" value="GAX11395.1"/>
    <property type="molecule type" value="Genomic_DNA"/>
</dbReference>
<dbReference type="Proteomes" id="UP000198406">
    <property type="component" value="Unassembled WGS sequence"/>
</dbReference>
<dbReference type="AlphaFoldDB" id="A0A1Z5JBQ1"/>
<feature type="transmembrane region" description="Helical" evidence="2">
    <location>
        <begin position="169"/>
        <end position="188"/>
    </location>
</feature>
<organism evidence="3 4">
    <name type="scientific">Fistulifera solaris</name>
    <name type="common">Oleaginous diatom</name>
    <dbReference type="NCBI Taxonomy" id="1519565"/>
    <lineage>
        <taxon>Eukaryota</taxon>
        <taxon>Sar</taxon>
        <taxon>Stramenopiles</taxon>
        <taxon>Ochrophyta</taxon>
        <taxon>Bacillariophyta</taxon>
        <taxon>Bacillariophyceae</taxon>
        <taxon>Bacillariophycidae</taxon>
        <taxon>Naviculales</taxon>
        <taxon>Naviculaceae</taxon>
        <taxon>Fistulifera</taxon>
    </lineage>
</organism>
<accession>A0A1Z5JBQ1</accession>
<sequence length="236" mass="25813">MCSDAKVVFPAIFAVAACTCSALFTFFCESVQVESITDASLPTVEFGLYTTKRYYIQEFPDNNYKVKTGCFYFDEDYPFDSKWKTARAFGIMTIVLGGLAIIASIFGPFCYPISDSMWKAMAGLYLVILPLFQGLTFLMLQSELCSENSQIFDFMEGDYGGCQWNSGSTANVCGVILWFLAGAAMLFAGAPVRETSNKPAATHEVTYEQTENGGVNEVDVVKGTAPGADTEEHPSN</sequence>
<proteinExistence type="predicted"/>
<keyword evidence="2" id="KW-1133">Transmembrane helix</keyword>
<dbReference type="InParanoid" id="A0A1Z5JBQ1"/>
<name>A0A1Z5JBQ1_FISSO</name>
<keyword evidence="2" id="KW-0812">Transmembrane</keyword>
<dbReference type="PROSITE" id="PS51257">
    <property type="entry name" value="PROKAR_LIPOPROTEIN"/>
    <property type="match status" value="1"/>
</dbReference>
<evidence type="ECO:0000313" key="3">
    <source>
        <dbReference type="EMBL" id="GAX11395.1"/>
    </source>
</evidence>
<evidence type="ECO:0000256" key="1">
    <source>
        <dbReference type="SAM" id="MobiDB-lite"/>
    </source>
</evidence>
<protein>
    <submittedName>
        <fullName evidence="3">Uncharacterized protein</fullName>
    </submittedName>
</protein>
<feature type="transmembrane region" description="Helical" evidence="2">
    <location>
        <begin position="88"/>
        <end position="111"/>
    </location>
</feature>
<keyword evidence="4" id="KW-1185">Reference proteome</keyword>
<feature type="transmembrane region" description="Helical" evidence="2">
    <location>
        <begin position="123"/>
        <end position="140"/>
    </location>
</feature>